<dbReference type="InterPro" id="IPR048327">
    <property type="entry name" value="Dyp_perox_N"/>
</dbReference>
<keyword evidence="6 13" id="KW-0560">Oxidoreductase</keyword>
<dbReference type="NCBIfam" id="TIGR01412">
    <property type="entry name" value="tat_substr_1"/>
    <property type="match status" value="1"/>
</dbReference>
<dbReference type="PROSITE" id="PS51318">
    <property type="entry name" value="TAT"/>
    <property type="match status" value="1"/>
</dbReference>
<organism evidence="16 17">
    <name type="scientific">Amycolatopsis samaneae</name>
    <dbReference type="NCBI Taxonomy" id="664691"/>
    <lineage>
        <taxon>Bacteria</taxon>
        <taxon>Bacillati</taxon>
        <taxon>Actinomycetota</taxon>
        <taxon>Actinomycetes</taxon>
        <taxon>Pseudonocardiales</taxon>
        <taxon>Pseudonocardiaceae</taxon>
        <taxon>Amycolatopsis</taxon>
    </lineage>
</organism>
<dbReference type="Proteomes" id="UP001597419">
    <property type="component" value="Unassembled WGS sequence"/>
</dbReference>
<name>A0ABW5GWJ0_9PSEU</name>
<gene>
    <name evidence="16" type="primary">efeB</name>
    <name evidence="16" type="ORF">ACFSYJ_41280</name>
</gene>
<dbReference type="PROSITE" id="PS51404">
    <property type="entry name" value="DYP_PEROXIDASE"/>
    <property type="match status" value="1"/>
</dbReference>
<keyword evidence="4 13" id="KW-0479">Metal-binding</keyword>
<keyword evidence="8" id="KW-0456">Lyase</keyword>
<evidence type="ECO:0000256" key="6">
    <source>
        <dbReference type="ARBA" id="ARBA00023002"/>
    </source>
</evidence>
<keyword evidence="7 13" id="KW-0408">Iron</keyword>
<evidence type="ECO:0000256" key="12">
    <source>
        <dbReference type="ARBA" id="ARBA00048856"/>
    </source>
</evidence>
<feature type="domain" description="Dyp-type peroxidase N-terminal" evidence="14">
    <location>
        <begin position="61"/>
        <end position="216"/>
    </location>
</feature>
<comment type="catalytic activity">
    <reaction evidence="12">
        <text>heme b + 2 H(+) = protoporphyrin IX + Fe(2+)</text>
        <dbReference type="Rhea" id="RHEA:22584"/>
        <dbReference type="ChEBI" id="CHEBI:15378"/>
        <dbReference type="ChEBI" id="CHEBI:29033"/>
        <dbReference type="ChEBI" id="CHEBI:57306"/>
        <dbReference type="ChEBI" id="CHEBI:60344"/>
        <dbReference type="EC" id="4.98.1.1"/>
    </reaction>
    <physiologicalReaction direction="left-to-right" evidence="12">
        <dbReference type="Rhea" id="RHEA:22585"/>
    </physiologicalReaction>
</comment>
<dbReference type="PANTHER" id="PTHR30521">
    <property type="entry name" value="DEFERROCHELATASE/PEROXIDASE"/>
    <property type="match status" value="1"/>
</dbReference>
<evidence type="ECO:0000313" key="16">
    <source>
        <dbReference type="EMBL" id="MFD2465109.1"/>
    </source>
</evidence>
<keyword evidence="2 13" id="KW-0575">Peroxidase</keyword>
<evidence type="ECO:0000256" key="13">
    <source>
        <dbReference type="RuleBase" id="RU365017"/>
    </source>
</evidence>
<evidence type="ECO:0000256" key="4">
    <source>
        <dbReference type="ARBA" id="ARBA00022723"/>
    </source>
</evidence>
<evidence type="ECO:0000256" key="10">
    <source>
        <dbReference type="ARBA" id="ARBA00033771"/>
    </source>
</evidence>
<evidence type="ECO:0000256" key="7">
    <source>
        <dbReference type="ARBA" id="ARBA00023004"/>
    </source>
</evidence>
<sequence>MTPQTGTDDGAVSRRRLFGLAGAGAALAGAGVAAGIGIDRLGGENTAQAAVTTVDFHGAHQAGIVTPTQQNLHFAALNVTTKDRAKLVKLLRTWTEAARRMTAGQEVVANGAIGGGAEAPPGDTGEALDLPASSLTLTVGFGPSLFDDRFGLAAKRPEQLIDLPLFPKDKLDPARGGGDLCVQACANDPQVAVHAVRNLVRLGFGVTEVRWSQLGFGRSSSTSRTQTTPRNLFGFKDGTNNIKAEDTDVLREQVWADAADGQPWMAGGTYLVARRIRMHIETWDRERLTGQEEIIGRKKGDGAALGQAAEFDPVDLHVGGKDGKPLIPEDSHIRLASHETLNGARILRRGYNFVDGSDGVGHLEAGLFFLAFNRDSRRQFVPMQQALSTKDAMMEYIQHTGSAHFAIPPGVSEKGYWGEGLFG</sequence>
<protein>
    <recommendedName>
        <fullName evidence="10 13">Deferrochelatase</fullName>
        <ecNumber evidence="13">1.11.1.-</ecNumber>
    </recommendedName>
    <alternativeName>
        <fullName evidence="11 13">Peroxidase EfeB</fullName>
    </alternativeName>
</protein>
<dbReference type="EMBL" id="JBHUKU010000028">
    <property type="protein sequence ID" value="MFD2465109.1"/>
    <property type="molecule type" value="Genomic_DNA"/>
</dbReference>
<evidence type="ECO:0000256" key="9">
    <source>
        <dbReference type="ARBA" id="ARBA00025737"/>
    </source>
</evidence>
<evidence type="ECO:0000259" key="14">
    <source>
        <dbReference type="Pfam" id="PF04261"/>
    </source>
</evidence>
<dbReference type="Pfam" id="PF20628">
    <property type="entry name" value="Dyp_perox_C"/>
    <property type="match status" value="1"/>
</dbReference>
<feature type="domain" description="Dyp-type peroxidase C-terminal" evidence="15">
    <location>
        <begin position="228"/>
        <end position="411"/>
    </location>
</feature>
<dbReference type="InterPro" id="IPR006311">
    <property type="entry name" value="TAT_signal"/>
</dbReference>
<dbReference type="InterPro" id="IPR011008">
    <property type="entry name" value="Dimeric_a/b-barrel"/>
</dbReference>
<dbReference type="NCBIfam" id="TIGR01413">
    <property type="entry name" value="Dyp_perox_fam"/>
    <property type="match status" value="1"/>
</dbReference>
<comment type="similarity">
    <text evidence="9 13">Belongs to the DyP-type peroxidase family.</text>
</comment>
<keyword evidence="17" id="KW-1185">Reference proteome</keyword>
<keyword evidence="5" id="KW-0732">Signal</keyword>
<evidence type="ECO:0000256" key="1">
    <source>
        <dbReference type="ARBA" id="ARBA00004196"/>
    </source>
</evidence>
<dbReference type="InterPro" id="IPR006313">
    <property type="entry name" value="EfeB/EfeN"/>
</dbReference>
<accession>A0ABW5GWJ0</accession>
<comment type="caution">
    <text evidence="16">The sequence shown here is derived from an EMBL/GenBank/DDBJ whole genome shotgun (WGS) entry which is preliminary data.</text>
</comment>
<proteinExistence type="inferred from homology"/>
<dbReference type="InterPro" id="IPR048328">
    <property type="entry name" value="Dyp_perox_C"/>
</dbReference>
<evidence type="ECO:0000256" key="3">
    <source>
        <dbReference type="ARBA" id="ARBA00022617"/>
    </source>
</evidence>
<dbReference type="RefSeq" id="WP_345398948.1">
    <property type="nucleotide sequence ID" value="NZ_BAABHG010000010.1"/>
</dbReference>
<evidence type="ECO:0000256" key="11">
    <source>
        <dbReference type="ARBA" id="ARBA00033775"/>
    </source>
</evidence>
<comment type="subcellular location">
    <subcellularLocation>
        <location evidence="1">Cell envelope</location>
    </subcellularLocation>
</comment>
<evidence type="ECO:0000313" key="17">
    <source>
        <dbReference type="Proteomes" id="UP001597419"/>
    </source>
</evidence>
<keyword evidence="3 13" id="KW-0349">Heme</keyword>
<dbReference type="Pfam" id="PF04261">
    <property type="entry name" value="Dyp_perox_N"/>
    <property type="match status" value="1"/>
</dbReference>
<comment type="cofactor">
    <cofactor evidence="13">
        <name>heme b</name>
        <dbReference type="ChEBI" id="CHEBI:60344"/>
    </cofactor>
    <text evidence="13">Binds 1 heme b (iron(II)-protoporphyrin IX) group non-covalently per subunit.</text>
</comment>
<dbReference type="SUPFAM" id="SSF54909">
    <property type="entry name" value="Dimeric alpha+beta barrel"/>
    <property type="match status" value="1"/>
</dbReference>
<evidence type="ECO:0000256" key="2">
    <source>
        <dbReference type="ARBA" id="ARBA00022559"/>
    </source>
</evidence>
<reference evidence="17" key="1">
    <citation type="journal article" date="2019" name="Int. J. Syst. Evol. Microbiol.">
        <title>The Global Catalogue of Microorganisms (GCM) 10K type strain sequencing project: providing services to taxonomists for standard genome sequencing and annotation.</title>
        <authorList>
            <consortium name="The Broad Institute Genomics Platform"/>
            <consortium name="The Broad Institute Genome Sequencing Center for Infectious Disease"/>
            <person name="Wu L."/>
            <person name="Ma J."/>
        </authorList>
    </citation>
    <scope>NUCLEOTIDE SEQUENCE [LARGE SCALE GENOMIC DNA]</scope>
    <source>
        <strain evidence="17">CGMCC 4.7643</strain>
    </source>
</reference>
<comment type="function">
    <text evidence="13">Involved in the recovery of exogenous heme iron. Extracts iron from heme while preserving the protoporphyrin ring intact.</text>
</comment>
<dbReference type="EC" id="1.11.1.-" evidence="13"/>
<evidence type="ECO:0000256" key="8">
    <source>
        <dbReference type="ARBA" id="ARBA00023239"/>
    </source>
</evidence>
<evidence type="ECO:0000256" key="5">
    <source>
        <dbReference type="ARBA" id="ARBA00022729"/>
    </source>
</evidence>
<evidence type="ECO:0000259" key="15">
    <source>
        <dbReference type="Pfam" id="PF20628"/>
    </source>
</evidence>
<dbReference type="InterPro" id="IPR006314">
    <property type="entry name" value="Dyp_peroxidase"/>
</dbReference>
<dbReference type="PANTHER" id="PTHR30521:SF4">
    <property type="entry name" value="DEFERROCHELATASE"/>
    <property type="match status" value="1"/>
</dbReference>